<feature type="compositionally biased region" description="Low complexity" evidence="1">
    <location>
        <begin position="163"/>
        <end position="172"/>
    </location>
</feature>
<proteinExistence type="predicted"/>
<evidence type="ECO:0000256" key="1">
    <source>
        <dbReference type="SAM" id="MobiDB-lite"/>
    </source>
</evidence>
<dbReference type="GO" id="GO:0046983">
    <property type="term" value="F:protein dimerization activity"/>
    <property type="evidence" value="ECO:0007669"/>
    <property type="project" value="InterPro"/>
</dbReference>
<dbReference type="InterPro" id="IPR036638">
    <property type="entry name" value="HLH_DNA-bd_sf"/>
</dbReference>
<dbReference type="PROSITE" id="PS50888">
    <property type="entry name" value="BHLH"/>
    <property type="match status" value="1"/>
</dbReference>
<reference evidence="3 4" key="1">
    <citation type="submission" date="2024-01" db="EMBL/GenBank/DDBJ databases">
        <title>The genome of the rayed Mediterranean limpet Patella caerulea (Linnaeus, 1758).</title>
        <authorList>
            <person name="Anh-Thu Weber A."/>
            <person name="Halstead-Nussloch G."/>
        </authorList>
    </citation>
    <scope>NUCLEOTIDE SEQUENCE [LARGE SCALE GENOMIC DNA]</scope>
    <source>
        <strain evidence="3">AATW-2023a</strain>
        <tissue evidence="3">Whole specimen</tissue>
    </source>
</reference>
<dbReference type="Proteomes" id="UP001347796">
    <property type="component" value="Unassembled WGS sequence"/>
</dbReference>
<dbReference type="GO" id="GO:0005634">
    <property type="term" value="C:nucleus"/>
    <property type="evidence" value="ECO:0007669"/>
    <property type="project" value="TreeGrafter"/>
</dbReference>
<sequence length="210" mass="23546">MDGPPSNNITKPTRYISDTCENLTNEEKYNLRRSSLVNRVQSERKRNSPKQPKPKTRPPPLSKYRRKTANHRERERMKDMNDAFELLRKSVPLSEESDPKQTKVTTLKQAMNYITALRRVLGYEHGQVDSDGASSSRGSECSTASSTSQCAPMPCHEQLNSDGESSSPSFCGISSGDESPCHNDHLDLISSFDLEDDLCLDFDVDGTLML</sequence>
<feature type="region of interest" description="Disordered" evidence="1">
    <location>
        <begin position="26"/>
        <end position="82"/>
    </location>
</feature>
<dbReference type="CDD" id="cd11431">
    <property type="entry name" value="bHLH_TS_taxi_Dei"/>
    <property type="match status" value="1"/>
</dbReference>
<dbReference type="PANTHER" id="PTHR19290">
    <property type="entry name" value="BASIC HELIX-LOOP-HELIX PROTEIN NEUROGENIN-RELATED"/>
    <property type="match status" value="1"/>
</dbReference>
<dbReference type="GO" id="GO:0009653">
    <property type="term" value="P:anatomical structure morphogenesis"/>
    <property type="evidence" value="ECO:0007669"/>
    <property type="project" value="TreeGrafter"/>
</dbReference>
<keyword evidence="4" id="KW-1185">Reference proteome</keyword>
<dbReference type="EMBL" id="JAZGQO010000007">
    <property type="protein sequence ID" value="KAK6182306.1"/>
    <property type="molecule type" value="Genomic_DNA"/>
</dbReference>
<dbReference type="PANTHER" id="PTHR19290:SF147">
    <property type="entry name" value="HELIX-LOOP-HELIX PROTEIN DELILAH"/>
    <property type="match status" value="1"/>
</dbReference>
<dbReference type="GO" id="GO:0070888">
    <property type="term" value="F:E-box binding"/>
    <property type="evidence" value="ECO:0007669"/>
    <property type="project" value="TreeGrafter"/>
</dbReference>
<dbReference type="Pfam" id="PF00010">
    <property type="entry name" value="HLH"/>
    <property type="match status" value="1"/>
</dbReference>
<dbReference type="GO" id="GO:0045944">
    <property type="term" value="P:positive regulation of transcription by RNA polymerase II"/>
    <property type="evidence" value="ECO:0007669"/>
    <property type="project" value="TreeGrafter"/>
</dbReference>
<dbReference type="InterPro" id="IPR050359">
    <property type="entry name" value="bHLH_transcription_factors"/>
</dbReference>
<evidence type="ECO:0000313" key="3">
    <source>
        <dbReference type="EMBL" id="KAK6182306.1"/>
    </source>
</evidence>
<dbReference type="Gene3D" id="4.10.280.10">
    <property type="entry name" value="Helix-loop-helix DNA-binding domain"/>
    <property type="match status" value="1"/>
</dbReference>
<feature type="compositionally biased region" description="Basic and acidic residues" evidence="1">
    <location>
        <begin position="70"/>
        <end position="82"/>
    </location>
</feature>
<protein>
    <recommendedName>
        <fullName evidence="2">BHLH domain-containing protein</fullName>
    </recommendedName>
</protein>
<feature type="region of interest" description="Disordered" evidence="1">
    <location>
        <begin position="127"/>
        <end position="172"/>
    </location>
</feature>
<accession>A0AAN8PZE1</accession>
<gene>
    <name evidence="3" type="ORF">SNE40_010019</name>
</gene>
<dbReference type="AlphaFoldDB" id="A0AAN8PZE1"/>
<dbReference type="SMART" id="SM00353">
    <property type="entry name" value="HLH"/>
    <property type="match status" value="1"/>
</dbReference>
<feature type="domain" description="BHLH" evidence="2">
    <location>
        <begin position="64"/>
        <end position="117"/>
    </location>
</feature>
<organism evidence="3 4">
    <name type="scientific">Patella caerulea</name>
    <name type="common">Rayed Mediterranean limpet</name>
    <dbReference type="NCBI Taxonomy" id="87958"/>
    <lineage>
        <taxon>Eukaryota</taxon>
        <taxon>Metazoa</taxon>
        <taxon>Spiralia</taxon>
        <taxon>Lophotrochozoa</taxon>
        <taxon>Mollusca</taxon>
        <taxon>Gastropoda</taxon>
        <taxon>Patellogastropoda</taxon>
        <taxon>Patelloidea</taxon>
        <taxon>Patellidae</taxon>
        <taxon>Patella</taxon>
    </lineage>
</organism>
<dbReference type="InterPro" id="IPR011598">
    <property type="entry name" value="bHLH_dom"/>
</dbReference>
<evidence type="ECO:0000259" key="2">
    <source>
        <dbReference type="PROSITE" id="PS50888"/>
    </source>
</evidence>
<dbReference type="GO" id="GO:0003700">
    <property type="term" value="F:DNA-binding transcription factor activity"/>
    <property type="evidence" value="ECO:0007669"/>
    <property type="project" value="TreeGrafter"/>
</dbReference>
<name>A0AAN8PZE1_PATCE</name>
<comment type="caution">
    <text evidence="3">The sequence shown here is derived from an EMBL/GenBank/DDBJ whole genome shotgun (WGS) entry which is preliminary data.</text>
</comment>
<dbReference type="SUPFAM" id="SSF47459">
    <property type="entry name" value="HLH, helix-loop-helix DNA-binding domain"/>
    <property type="match status" value="1"/>
</dbReference>
<feature type="compositionally biased region" description="Polar residues" evidence="1">
    <location>
        <begin position="132"/>
        <end position="150"/>
    </location>
</feature>
<evidence type="ECO:0000313" key="4">
    <source>
        <dbReference type="Proteomes" id="UP001347796"/>
    </source>
</evidence>